<evidence type="ECO:0000313" key="15">
    <source>
        <dbReference type="Proteomes" id="UP000007797"/>
    </source>
</evidence>
<dbReference type="GO" id="GO:0006438">
    <property type="term" value="P:valyl-tRNA aminoacylation"/>
    <property type="evidence" value="ECO:0007669"/>
    <property type="project" value="InterPro"/>
</dbReference>
<evidence type="ECO:0000256" key="3">
    <source>
        <dbReference type="ARBA" id="ARBA00022598"/>
    </source>
</evidence>
<dbReference type="RefSeq" id="XP_004350760.1">
    <property type="nucleotide sequence ID" value="XM_004350709.1"/>
</dbReference>
<feature type="domain" description="Aminoacyl-tRNA synthetase class Ia" evidence="12">
    <location>
        <begin position="56"/>
        <end position="685"/>
    </location>
</feature>
<evidence type="ECO:0000259" key="12">
    <source>
        <dbReference type="Pfam" id="PF00133"/>
    </source>
</evidence>
<dbReference type="SUPFAM" id="SSF50677">
    <property type="entry name" value="ValRS/IleRS/LeuRS editing domain"/>
    <property type="match status" value="1"/>
</dbReference>
<dbReference type="InterPro" id="IPR013155">
    <property type="entry name" value="M/V/L/I-tRNA-synth_anticd-bd"/>
</dbReference>
<dbReference type="EC" id="6.1.1.9" evidence="2"/>
<sequence length="1039" mass="118513">MNRLITSLAGTTASVTRLSIVTSRGLRLYSTSHQYVINQEAFKSSYNSVAVEENKYQWWKDNGYFKPSSTKTEDTNNKNKKRFSMVLPPPNVTGSLHIGHALTTTIEDALVRYKRMMGYDTLWVPGLDHSGIATQVAVEKEIMVKQGLSRHDLGREKFLEQVFKWTDKYSANINTQLEKTGSSLDWSRSVFTLDDKRALAVQTAFLTLYRRGLIYRSTRLVNWCAQLQSVISDIEVDHITFEKPTMYKLKTQPRTHEFGVIHDVKYRIDDDSKEEYLVVSTTRVETIFGDTAIAVHPKDERYKHLIGKMCRHPFSDRLIPVVGDDILVDMTLGTGAVKVTPAHDFNDYQCGQRHKLEFINIMCEDGKLNEHCGEFSGKDRLMSRHDVIKALKEKGLYEGKRPHPTALAVCSRSGDLLEPILKPQWYVDCKEMGARAAQFARDDKLKFVPESYQADWLRWLDNIQDWCISRQLWWGNPIPAYRVIADGITAKDEKWVVGEDLETATESAIKTFGLKRGAFELIKDDDVLDTWFSSSLFPMSALGWPDNKSLDLSKFYPLDVMETGSDIMFFWVARMVMMCSTLFDANNQQQPPFETVLLHPLIRDSQGRKMSKSLGNVIDPLHVINGIELPQLVQNLRESNLSEQEKNTATKGLEKEFPKGIPQCGTDALRIALSQFPISGKDINLDLSRIIGQRLFCNKIWNAAKLVLMTIDKTNSVVVDNLEHPIYYQGDESVPWSNDSISVIDRWILNRLGNLTTVVEDAFSTLNLSVASQALYTFFQYDYCDFYLEMTKASLSLPTIKQSNQHSVVVMRSVLETFLRLAHPFMPYITEDLWQRLPKHASAPASIMIAEYPSPSTYSLHNSCILNQGAEPLVESIQSSLHFVRSTRKSSNIHPQTKINLTINTNHSITLEALKNQIEEIEKMVNCNLSFNQTIINNNNNNFETIQHKVDENCLMILQYDKVANNGLLNKNNPAAAASSENQELNARKKKLEEWIKDIETTISNPSFKQRVPQAVQQTKIEKLNQLREELKLLEQQSS</sequence>
<proteinExistence type="inferred from homology"/>
<dbReference type="Pfam" id="PF00133">
    <property type="entry name" value="tRNA-synt_1"/>
    <property type="match status" value="1"/>
</dbReference>
<evidence type="ECO:0000256" key="4">
    <source>
        <dbReference type="ARBA" id="ARBA00022741"/>
    </source>
</evidence>
<dbReference type="NCBIfam" id="NF004349">
    <property type="entry name" value="PRK05729.1"/>
    <property type="match status" value="1"/>
</dbReference>
<evidence type="ECO:0000313" key="14">
    <source>
        <dbReference type="EMBL" id="EGG14052.1"/>
    </source>
</evidence>
<dbReference type="Pfam" id="PF08264">
    <property type="entry name" value="Anticodon_1"/>
    <property type="match status" value="1"/>
</dbReference>
<comment type="similarity">
    <text evidence="1 10">Belongs to the class-I aminoacyl-tRNA synthetase family.</text>
</comment>
<keyword evidence="5 10" id="KW-0067">ATP-binding</keyword>
<dbReference type="GO" id="GO:0005829">
    <property type="term" value="C:cytosol"/>
    <property type="evidence" value="ECO:0007669"/>
    <property type="project" value="TreeGrafter"/>
</dbReference>
<keyword evidence="6 10" id="KW-0648">Protein biosynthesis</keyword>
<dbReference type="InterPro" id="IPR009080">
    <property type="entry name" value="tRNAsynth_Ia_anticodon-bd"/>
</dbReference>
<dbReference type="PROSITE" id="PS00178">
    <property type="entry name" value="AA_TRNA_LIGASE_I"/>
    <property type="match status" value="1"/>
</dbReference>
<evidence type="ECO:0000259" key="13">
    <source>
        <dbReference type="Pfam" id="PF08264"/>
    </source>
</evidence>
<feature type="coiled-coil region" evidence="11">
    <location>
        <begin position="975"/>
        <end position="1037"/>
    </location>
</feature>
<reference evidence="15" key="1">
    <citation type="journal article" date="2011" name="Genome Res.">
        <title>Phylogeny-wide analysis of social amoeba genomes highlights ancient origins for complex intercellular communication.</title>
        <authorList>
            <person name="Heidel A.J."/>
            <person name="Lawal H.M."/>
            <person name="Felder M."/>
            <person name="Schilde C."/>
            <person name="Helps N.R."/>
            <person name="Tunggal B."/>
            <person name="Rivero F."/>
            <person name="John U."/>
            <person name="Schleicher M."/>
            <person name="Eichinger L."/>
            <person name="Platzer M."/>
            <person name="Noegel A.A."/>
            <person name="Schaap P."/>
            <person name="Gloeckner G."/>
        </authorList>
    </citation>
    <scope>NUCLEOTIDE SEQUENCE [LARGE SCALE GENOMIC DNA]</scope>
    <source>
        <strain evidence="15">SH3</strain>
    </source>
</reference>
<dbReference type="InterPro" id="IPR002303">
    <property type="entry name" value="Valyl-tRNA_ligase"/>
</dbReference>
<keyword evidence="15" id="KW-1185">Reference proteome</keyword>
<evidence type="ECO:0000256" key="6">
    <source>
        <dbReference type="ARBA" id="ARBA00022917"/>
    </source>
</evidence>
<keyword evidence="11" id="KW-0175">Coiled coil</keyword>
<dbReference type="PANTHER" id="PTHR11946">
    <property type="entry name" value="VALYL-TRNA SYNTHETASES"/>
    <property type="match status" value="1"/>
</dbReference>
<dbReference type="OrthoDB" id="629407at2759"/>
<feature type="domain" description="Methionyl/Valyl/Leucyl/Isoleucyl-tRNA synthetase anticodon-binding" evidence="13">
    <location>
        <begin position="745"/>
        <end position="901"/>
    </location>
</feature>
<dbReference type="FunFam" id="3.40.50.620:FF:000020">
    <property type="entry name" value="Valine--tRNA ligase, mitochondrial"/>
    <property type="match status" value="1"/>
</dbReference>
<dbReference type="InterPro" id="IPR002300">
    <property type="entry name" value="aa-tRNA-synth_Ia"/>
</dbReference>
<dbReference type="GO" id="GO:0005524">
    <property type="term" value="F:ATP binding"/>
    <property type="evidence" value="ECO:0007669"/>
    <property type="project" value="UniProtKB-KW"/>
</dbReference>
<dbReference type="CDD" id="cd00817">
    <property type="entry name" value="ValRS_core"/>
    <property type="match status" value="1"/>
</dbReference>
<evidence type="ECO:0000256" key="1">
    <source>
        <dbReference type="ARBA" id="ARBA00005594"/>
    </source>
</evidence>
<dbReference type="OMA" id="RQWYIRN"/>
<dbReference type="SUPFAM" id="SSF52374">
    <property type="entry name" value="Nucleotidylyl transferase"/>
    <property type="match status" value="1"/>
</dbReference>
<dbReference type="AlphaFoldDB" id="F4QEA5"/>
<dbReference type="InterPro" id="IPR037118">
    <property type="entry name" value="Val-tRNA_synth_C_sf"/>
</dbReference>
<dbReference type="InterPro" id="IPR033705">
    <property type="entry name" value="Anticodon_Ia_Val"/>
</dbReference>
<keyword evidence="7 10" id="KW-0030">Aminoacyl-tRNA synthetase</keyword>
<dbReference type="Gene3D" id="3.90.740.10">
    <property type="entry name" value="Valyl/Leucyl/Isoleucyl-tRNA synthetase, editing domain"/>
    <property type="match status" value="1"/>
</dbReference>
<evidence type="ECO:0000256" key="9">
    <source>
        <dbReference type="ARBA" id="ARBA00047552"/>
    </source>
</evidence>
<dbReference type="EMBL" id="GL883029">
    <property type="protein sequence ID" value="EGG14052.1"/>
    <property type="molecule type" value="Genomic_DNA"/>
</dbReference>
<evidence type="ECO:0000256" key="8">
    <source>
        <dbReference type="ARBA" id="ARBA00029936"/>
    </source>
</evidence>
<dbReference type="InterPro" id="IPR014729">
    <property type="entry name" value="Rossmann-like_a/b/a_fold"/>
</dbReference>
<dbReference type="Gene3D" id="3.40.50.620">
    <property type="entry name" value="HUPs"/>
    <property type="match status" value="2"/>
</dbReference>
<evidence type="ECO:0000256" key="7">
    <source>
        <dbReference type="ARBA" id="ARBA00023146"/>
    </source>
</evidence>
<evidence type="ECO:0000256" key="2">
    <source>
        <dbReference type="ARBA" id="ARBA00013169"/>
    </source>
</evidence>
<dbReference type="STRING" id="1054147.F4QEA5"/>
<keyword evidence="4 10" id="KW-0547">Nucleotide-binding</keyword>
<organism evidence="14 15">
    <name type="scientific">Cavenderia fasciculata</name>
    <name type="common">Slime mold</name>
    <name type="synonym">Dictyostelium fasciculatum</name>
    <dbReference type="NCBI Taxonomy" id="261658"/>
    <lineage>
        <taxon>Eukaryota</taxon>
        <taxon>Amoebozoa</taxon>
        <taxon>Evosea</taxon>
        <taxon>Eumycetozoa</taxon>
        <taxon>Dictyostelia</taxon>
        <taxon>Acytosteliales</taxon>
        <taxon>Cavenderiaceae</taxon>
        <taxon>Cavenderia</taxon>
    </lineage>
</organism>
<dbReference type="GO" id="GO:0004832">
    <property type="term" value="F:valine-tRNA ligase activity"/>
    <property type="evidence" value="ECO:0007669"/>
    <property type="project" value="UniProtKB-EC"/>
</dbReference>
<evidence type="ECO:0000256" key="10">
    <source>
        <dbReference type="RuleBase" id="RU363035"/>
    </source>
</evidence>
<dbReference type="InterPro" id="IPR009008">
    <property type="entry name" value="Val/Leu/Ile-tRNA-synth_edit"/>
</dbReference>
<name>F4QEA5_CACFS</name>
<dbReference type="GO" id="GO:0002161">
    <property type="term" value="F:aminoacyl-tRNA deacylase activity"/>
    <property type="evidence" value="ECO:0007669"/>
    <property type="project" value="InterPro"/>
</dbReference>
<protein>
    <recommendedName>
        <fullName evidence="2">valine--tRNA ligase</fullName>
        <ecNumber evidence="2">6.1.1.9</ecNumber>
    </recommendedName>
    <alternativeName>
        <fullName evidence="8">Valyl-tRNA synthetase</fullName>
    </alternativeName>
</protein>
<dbReference type="Gene3D" id="1.10.730.10">
    <property type="entry name" value="Isoleucyl-tRNA Synthetase, Domain 1"/>
    <property type="match status" value="1"/>
</dbReference>
<dbReference type="Gene3D" id="1.10.287.380">
    <property type="entry name" value="Valyl-tRNA synthetase, C-terminal domain"/>
    <property type="match status" value="1"/>
</dbReference>
<accession>F4QEA5</accession>
<dbReference type="Proteomes" id="UP000007797">
    <property type="component" value="Unassembled WGS sequence"/>
</dbReference>
<dbReference type="HAMAP" id="MF_02004">
    <property type="entry name" value="Val_tRNA_synth_type1"/>
    <property type="match status" value="1"/>
</dbReference>
<dbReference type="FunFam" id="3.90.740.10:FF:000005">
    <property type="entry name" value="Valine--tRNA ligase, mitochondrial"/>
    <property type="match status" value="1"/>
</dbReference>
<dbReference type="KEGG" id="dfa:DFA_11815"/>
<dbReference type="InterPro" id="IPR001412">
    <property type="entry name" value="aa-tRNA-synth_I_CS"/>
</dbReference>
<evidence type="ECO:0000256" key="11">
    <source>
        <dbReference type="SAM" id="Coils"/>
    </source>
</evidence>
<dbReference type="GeneID" id="14866505"/>
<dbReference type="NCBIfam" id="TIGR00422">
    <property type="entry name" value="valS"/>
    <property type="match status" value="1"/>
</dbReference>
<dbReference type="CDD" id="cd07962">
    <property type="entry name" value="Anticodon_Ia_Val"/>
    <property type="match status" value="1"/>
</dbReference>
<evidence type="ECO:0000256" key="5">
    <source>
        <dbReference type="ARBA" id="ARBA00022840"/>
    </source>
</evidence>
<gene>
    <name evidence="14" type="ORF">DFA_11815</name>
</gene>
<keyword evidence="3 10" id="KW-0436">Ligase</keyword>
<dbReference type="SUPFAM" id="SSF47323">
    <property type="entry name" value="Anticodon-binding domain of a subclass of class I aminoacyl-tRNA synthetases"/>
    <property type="match status" value="1"/>
</dbReference>
<dbReference type="PANTHER" id="PTHR11946:SF57">
    <property type="entry name" value="VALINE--TRNA LIGASE, MITOCHONDRIAL-RELATED"/>
    <property type="match status" value="1"/>
</dbReference>
<dbReference type="PRINTS" id="PR00986">
    <property type="entry name" value="TRNASYNTHVAL"/>
</dbReference>
<comment type="catalytic activity">
    <reaction evidence="9">
        <text>tRNA(Val) + L-valine + ATP = L-valyl-tRNA(Val) + AMP + diphosphate</text>
        <dbReference type="Rhea" id="RHEA:10704"/>
        <dbReference type="Rhea" id="RHEA-COMP:9672"/>
        <dbReference type="Rhea" id="RHEA-COMP:9708"/>
        <dbReference type="ChEBI" id="CHEBI:30616"/>
        <dbReference type="ChEBI" id="CHEBI:33019"/>
        <dbReference type="ChEBI" id="CHEBI:57762"/>
        <dbReference type="ChEBI" id="CHEBI:78442"/>
        <dbReference type="ChEBI" id="CHEBI:78537"/>
        <dbReference type="ChEBI" id="CHEBI:456215"/>
        <dbReference type="EC" id="6.1.1.9"/>
    </reaction>
</comment>